<name>A0A6C8GPQ6_SALET</name>
<accession>A0A6C8GPQ6</accession>
<sequence>MLAQMLCLRLVFDPFRHQFNIQSLPQRDNNI</sequence>
<evidence type="ECO:0000313" key="2">
    <source>
        <dbReference type="Proteomes" id="UP000004906"/>
    </source>
</evidence>
<feature type="non-terminal residue" evidence="1">
    <location>
        <position position="31"/>
    </location>
</feature>
<comment type="caution">
    <text evidence="1">The sequence shown here is derived from an EMBL/GenBank/DDBJ whole genome shotgun (WGS) entry which is preliminary data.</text>
</comment>
<evidence type="ECO:0000313" key="1">
    <source>
        <dbReference type="EMBL" id="EHC37687.1"/>
    </source>
</evidence>
<organism evidence="1 2">
    <name type="scientific">Salmonella enterica subsp. enterica serovar Adelaide str. A4-669</name>
    <dbReference type="NCBI Taxonomy" id="913063"/>
    <lineage>
        <taxon>Bacteria</taxon>
        <taxon>Pseudomonadati</taxon>
        <taxon>Pseudomonadota</taxon>
        <taxon>Gammaproteobacteria</taxon>
        <taxon>Enterobacterales</taxon>
        <taxon>Enterobacteriaceae</taxon>
        <taxon>Salmonella</taxon>
    </lineage>
</organism>
<proteinExistence type="predicted"/>
<dbReference type="AlphaFoldDB" id="A0A6C8GPQ6"/>
<dbReference type="Proteomes" id="UP000004906">
    <property type="component" value="Unassembled WGS sequence"/>
</dbReference>
<gene>
    <name evidence="1" type="ORF">LTSEADE_1964</name>
</gene>
<dbReference type="EMBL" id="AFCI01000681">
    <property type="protein sequence ID" value="EHC37687.1"/>
    <property type="molecule type" value="Genomic_DNA"/>
</dbReference>
<reference evidence="1 2" key="1">
    <citation type="journal article" date="2011" name="BMC Genomics">
        <title>Genome sequencing reveals diversification of virulence factor content and possible host adaptation in distinct subpopulations of Salmonella enterica.</title>
        <authorList>
            <person name="den Bakker H.C."/>
            <person name="Moreno Switt A.I."/>
            <person name="Govoni G."/>
            <person name="Cummings C.A."/>
            <person name="Ranieri M.L."/>
            <person name="Degoricija L."/>
            <person name="Hoelzer K."/>
            <person name="Rodriguez-Rivera L.D."/>
            <person name="Brown S."/>
            <person name="Bolchacova E."/>
            <person name="Furtado M.R."/>
            <person name="Wiedmann M."/>
        </authorList>
    </citation>
    <scope>NUCLEOTIDE SEQUENCE [LARGE SCALE GENOMIC DNA]</scope>
    <source>
        <strain evidence="1 2">A4-669</strain>
    </source>
</reference>
<protein>
    <submittedName>
        <fullName evidence="1">Uncharacterized protein</fullName>
    </submittedName>
</protein>